<evidence type="ECO:0000256" key="2">
    <source>
        <dbReference type="SAM" id="SignalP"/>
    </source>
</evidence>
<evidence type="ECO:0000256" key="1">
    <source>
        <dbReference type="SAM" id="MobiDB-lite"/>
    </source>
</evidence>
<keyword evidence="2" id="KW-0732">Signal</keyword>
<feature type="signal peptide" evidence="2">
    <location>
        <begin position="1"/>
        <end position="21"/>
    </location>
</feature>
<dbReference type="PROSITE" id="PS51257">
    <property type="entry name" value="PROKAR_LIPOPROTEIN"/>
    <property type="match status" value="1"/>
</dbReference>
<accession>A0A6I3LLA3</accession>
<reference evidence="3 4" key="1">
    <citation type="submission" date="2019-11" db="EMBL/GenBank/DDBJ databases">
        <title>Genome of Strain BIT-d1.</title>
        <authorList>
            <person name="Yang Y."/>
        </authorList>
    </citation>
    <scope>NUCLEOTIDE SEQUENCE [LARGE SCALE GENOMIC DNA]</scope>
    <source>
        <strain evidence="3 4">BIT-d1</strain>
    </source>
</reference>
<dbReference type="EMBL" id="WMJX01000024">
    <property type="protein sequence ID" value="MTG98624.1"/>
    <property type="molecule type" value="Genomic_DNA"/>
</dbReference>
<sequence length="155" mass="17041">MKKRNLVAMATLALAISFVSCKNDKKTETETPAVEQSTETKKEVVDEHTSQNSLDWSGTYQGVVPCADCPGIDTTIVLNEDGTFTRVLVYQDKADGKFEDKGTFAWDAAGSVITLKVDDKEETKYQVREGALAQLDQEGKAIEGELAEKYLLAKK</sequence>
<name>A0A6I3LLA3_9FLAO</name>
<dbReference type="AlphaFoldDB" id="A0A6I3LLA3"/>
<evidence type="ECO:0000313" key="3">
    <source>
        <dbReference type="EMBL" id="MTG98624.1"/>
    </source>
</evidence>
<proteinExistence type="predicted"/>
<dbReference type="Proteomes" id="UP000438760">
    <property type="component" value="Unassembled WGS sequence"/>
</dbReference>
<feature type="chain" id="PRO_5026244217" evidence="2">
    <location>
        <begin position="22"/>
        <end position="155"/>
    </location>
</feature>
<keyword evidence="4" id="KW-1185">Reference proteome</keyword>
<dbReference type="RefSeq" id="WP_155092647.1">
    <property type="nucleotide sequence ID" value="NZ_WMJX01000024.1"/>
</dbReference>
<dbReference type="Pfam" id="PF04170">
    <property type="entry name" value="NlpE"/>
    <property type="match status" value="1"/>
</dbReference>
<comment type="caution">
    <text evidence="3">The sequence shown here is derived from an EMBL/GenBank/DDBJ whole genome shotgun (WGS) entry which is preliminary data.</text>
</comment>
<feature type="region of interest" description="Disordered" evidence="1">
    <location>
        <begin position="27"/>
        <end position="53"/>
    </location>
</feature>
<dbReference type="InterPro" id="IPR007298">
    <property type="entry name" value="Cu-R_lipoprotein_NlpE"/>
</dbReference>
<dbReference type="OrthoDB" id="5348860at2"/>
<organism evidence="3 4">
    <name type="scientific">Myroides albus</name>
    <dbReference type="NCBI Taxonomy" id="2562892"/>
    <lineage>
        <taxon>Bacteria</taxon>
        <taxon>Pseudomonadati</taxon>
        <taxon>Bacteroidota</taxon>
        <taxon>Flavobacteriia</taxon>
        <taxon>Flavobacteriales</taxon>
        <taxon>Flavobacteriaceae</taxon>
        <taxon>Myroides</taxon>
    </lineage>
</organism>
<evidence type="ECO:0000313" key="4">
    <source>
        <dbReference type="Proteomes" id="UP000438760"/>
    </source>
</evidence>
<dbReference type="Gene3D" id="2.40.128.640">
    <property type="match status" value="1"/>
</dbReference>
<protein>
    <submittedName>
        <fullName evidence="3">Copper resistance protein NlpE</fullName>
    </submittedName>
</protein>
<feature type="compositionally biased region" description="Basic and acidic residues" evidence="1">
    <location>
        <begin position="38"/>
        <end position="49"/>
    </location>
</feature>
<gene>
    <name evidence="3" type="ORF">GJV76_10880</name>
</gene>